<dbReference type="GO" id="GO:0016616">
    <property type="term" value="F:oxidoreductase activity, acting on the CH-OH group of donors, NAD or NADP as acceptor"/>
    <property type="evidence" value="ECO:0007669"/>
    <property type="project" value="UniProtKB-ARBA"/>
</dbReference>
<name>H0ER35_GLAL7</name>
<dbReference type="GO" id="GO:0050664">
    <property type="term" value="F:oxidoreductase activity, acting on NAD(P)H, oxygen as acceptor"/>
    <property type="evidence" value="ECO:0007669"/>
    <property type="project" value="TreeGrafter"/>
</dbReference>
<organism evidence="4 5">
    <name type="scientific">Glarea lozoyensis (strain ATCC 74030 / MF5533)</name>
    <dbReference type="NCBI Taxonomy" id="1104152"/>
    <lineage>
        <taxon>Eukaryota</taxon>
        <taxon>Fungi</taxon>
        <taxon>Dikarya</taxon>
        <taxon>Ascomycota</taxon>
        <taxon>Pezizomycotina</taxon>
        <taxon>Leotiomycetes</taxon>
        <taxon>Helotiales</taxon>
        <taxon>Helotiaceae</taxon>
        <taxon>Glarea</taxon>
    </lineage>
</organism>
<evidence type="ECO:0000256" key="2">
    <source>
        <dbReference type="ARBA" id="ARBA00022857"/>
    </source>
</evidence>
<dbReference type="AlphaFoldDB" id="H0ER35"/>
<dbReference type="Gene3D" id="3.40.50.720">
    <property type="entry name" value="NAD(P)-binding Rossmann-like Domain"/>
    <property type="match status" value="1"/>
</dbReference>
<comment type="caution">
    <text evidence="4">The sequence shown here is derived from an EMBL/GenBank/DDBJ whole genome shotgun (WGS) entry which is preliminary data.</text>
</comment>
<dbReference type="PANTHER" id="PTHR43008:SF7">
    <property type="entry name" value="SHORT CHAIN DEHYDROGENASE_REDUCTASE (AFU_ORTHOLOGUE AFUA_2G00830)"/>
    <property type="match status" value="1"/>
</dbReference>
<evidence type="ECO:0000313" key="5">
    <source>
        <dbReference type="Proteomes" id="UP000005446"/>
    </source>
</evidence>
<dbReference type="PRINTS" id="PR00081">
    <property type="entry name" value="GDHRDH"/>
</dbReference>
<evidence type="ECO:0000313" key="4">
    <source>
        <dbReference type="EMBL" id="EHK98998.1"/>
    </source>
</evidence>
<keyword evidence="3" id="KW-0560">Oxidoreductase</keyword>
<dbReference type="PROSITE" id="PS00061">
    <property type="entry name" value="ADH_SHORT"/>
    <property type="match status" value="1"/>
</dbReference>
<gene>
    <name evidence="4" type="ORF">M7I_5150</name>
</gene>
<sequence>MNVIICDINTENLSSAQTALEKVDGSGKVKTLQLDVSQIENWEKAKELVESEFENKLHLLALNAGRSIAAPSKPWSDPSYFTNTLATNTFGITNGLCSKQGITNPPGNAAYNASKAAVKSLAESLSFTLKDKKNTSVHLLVPGWTFTGMTGGGGVKEKPKGAWFPGQVVEYLVQKMQEGKFYVIVPDNDVSEEMDRKRMLWDRLDLVEGRPPLTRWRREFDGEFREWSEKNSV</sequence>
<dbReference type="SUPFAM" id="SSF51735">
    <property type="entry name" value="NAD(P)-binding Rossmann-fold domains"/>
    <property type="match status" value="1"/>
</dbReference>
<dbReference type="OrthoDB" id="5307821at2759"/>
<evidence type="ECO:0008006" key="6">
    <source>
        <dbReference type="Google" id="ProtNLM"/>
    </source>
</evidence>
<reference evidence="4 5" key="1">
    <citation type="journal article" date="2012" name="Eukaryot. Cell">
        <title>Genome sequence of the fungus Glarea lozoyensis: the first genome sequence of a species from the Helotiaceae family.</title>
        <authorList>
            <person name="Youssar L."/>
            <person name="Gruening B.A."/>
            <person name="Erxleben A."/>
            <person name="Guenther S."/>
            <person name="Huettel W."/>
        </authorList>
    </citation>
    <scope>NUCLEOTIDE SEQUENCE [LARGE SCALE GENOMIC DNA]</scope>
    <source>
        <strain evidence="5">ATCC 74030 / MF5533</strain>
    </source>
</reference>
<dbReference type="InParanoid" id="H0ER35"/>
<dbReference type="InterPro" id="IPR020904">
    <property type="entry name" value="Sc_DH/Rdtase_CS"/>
</dbReference>
<dbReference type="Proteomes" id="UP000005446">
    <property type="component" value="Unassembled WGS sequence"/>
</dbReference>
<protein>
    <recommendedName>
        <fullName evidence="6">NAD(P)-binding Rossmann-fold containing protein</fullName>
    </recommendedName>
</protein>
<dbReference type="InterPro" id="IPR002347">
    <property type="entry name" value="SDR_fam"/>
</dbReference>
<dbReference type="CDD" id="cd05233">
    <property type="entry name" value="SDR_c"/>
    <property type="match status" value="1"/>
</dbReference>
<comment type="similarity">
    <text evidence="1">Belongs to the short-chain dehydrogenases/reductases (SDR) family.</text>
</comment>
<keyword evidence="2" id="KW-0521">NADP</keyword>
<dbReference type="HOGENOM" id="CLU_010194_2_3_1"/>
<dbReference type="Pfam" id="PF00106">
    <property type="entry name" value="adh_short"/>
    <property type="match status" value="2"/>
</dbReference>
<dbReference type="EMBL" id="AGUE01000132">
    <property type="protein sequence ID" value="EHK98998.1"/>
    <property type="molecule type" value="Genomic_DNA"/>
</dbReference>
<evidence type="ECO:0000256" key="1">
    <source>
        <dbReference type="ARBA" id="ARBA00006484"/>
    </source>
</evidence>
<dbReference type="PANTHER" id="PTHR43008">
    <property type="entry name" value="BENZIL REDUCTASE"/>
    <property type="match status" value="1"/>
</dbReference>
<proteinExistence type="inferred from homology"/>
<accession>H0ER35</accession>
<dbReference type="InterPro" id="IPR036291">
    <property type="entry name" value="NAD(P)-bd_dom_sf"/>
</dbReference>
<evidence type="ECO:0000256" key="3">
    <source>
        <dbReference type="ARBA" id="ARBA00023002"/>
    </source>
</evidence>
<keyword evidence="5" id="KW-1185">Reference proteome</keyword>